<proteinExistence type="predicted"/>
<dbReference type="EMBL" id="JAMZMK010002455">
    <property type="protein sequence ID" value="KAI7754791.1"/>
    <property type="molecule type" value="Genomic_DNA"/>
</dbReference>
<name>A0AAD5D9U0_AMBAR</name>
<evidence type="ECO:0000313" key="2">
    <source>
        <dbReference type="EMBL" id="KAI7754791.1"/>
    </source>
</evidence>
<dbReference type="GO" id="GO:0005737">
    <property type="term" value="C:cytoplasm"/>
    <property type="evidence" value="ECO:0007669"/>
    <property type="project" value="TreeGrafter"/>
</dbReference>
<dbReference type="AlphaFoldDB" id="A0AAD5D9U0"/>
<comment type="caution">
    <text evidence="2">The sequence shown here is derived from an EMBL/GenBank/DDBJ whole genome shotgun (WGS) entry which is preliminary data.</text>
</comment>
<reference evidence="2" key="1">
    <citation type="submission" date="2022-06" db="EMBL/GenBank/DDBJ databases">
        <title>Uncovering the hologenomic basis of an extraordinary plant invasion.</title>
        <authorList>
            <person name="Bieker V.C."/>
            <person name="Martin M.D."/>
            <person name="Gilbert T."/>
            <person name="Hodgins K."/>
            <person name="Battlay P."/>
            <person name="Petersen B."/>
            <person name="Wilson J."/>
        </authorList>
    </citation>
    <scope>NUCLEOTIDE SEQUENCE</scope>
    <source>
        <strain evidence="2">AA19_3_7</strain>
        <tissue evidence="2">Leaf</tissue>
    </source>
</reference>
<dbReference type="PANTHER" id="PTHR11538">
    <property type="entry name" value="PHENYLALANYL-TRNA SYNTHETASE"/>
    <property type="match status" value="1"/>
</dbReference>
<dbReference type="PANTHER" id="PTHR11538:SF63">
    <property type="entry name" value="25S RRNA (URIDINE-N(3))-METHYLTRANSFERASE BMT5-LIKE DOMAIN-CONTAINING PROTEIN"/>
    <property type="match status" value="1"/>
</dbReference>
<feature type="domain" description="25S rRNA (uridine-N(3))-methyltransferase BMT5-like" evidence="1">
    <location>
        <begin position="1"/>
        <end position="144"/>
    </location>
</feature>
<dbReference type="InterPro" id="IPR019446">
    <property type="entry name" value="BMT5-like"/>
</dbReference>
<evidence type="ECO:0000313" key="3">
    <source>
        <dbReference type="Proteomes" id="UP001206925"/>
    </source>
</evidence>
<dbReference type="GO" id="GO:0070475">
    <property type="term" value="P:rRNA base methylation"/>
    <property type="evidence" value="ECO:0007669"/>
    <property type="project" value="InterPro"/>
</dbReference>
<dbReference type="Pfam" id="PF10354">
    <property type="entry name" value="BMT5-like"/>
    <property type="match status" value="1"/>
</dbReference>
<keyword evidence="3" id="KW-1185">Reference proteome</keyword>
<dbReference type="InterPro" id="IPR029063">
    <property type="entry name" value="SAM-dependent_MTases_sf"/>
</dbReference>
<sequence length="175" mass="19674">MTCTSLNTKDELKTMYKYALNHICCLVKLGAKVVLGVDVRTMLDDARINHQQYDVIVFNQPYTGVFGKDCNVEVIKENKALINDFLAYSSKMLNDVKGVIHLSTKSGEPYDLLDVRGLANKNGLVVRKEMKFPLKDYPFYINKRGFGPRADDTYPLQPSSTFVLGIRGSSAALRQ</sequence>
<dbReference type="Proteomes" id="UP001206925">
    <property type="component" value="Unassembled WGS sequence"/>
</dbReference>
<accession>A0AAD5D9U0</accession>
<evidence type="ECO:0000259" key="1">
    <source>
        <dbReference type="Pfam" id="PF10354"/>
    </source>
</evidence>
<gene>
    <name evidence="2" type="ORF">M8C21_018790</name>
</gene>
<organism evidence="2 3">
    <name type="scientific">Ambrosia artemisiifolia</name>
    <name type="common">Common ragweed</name>
    <dbReference type="NCBI Taxonomy" id="4212"/>
    <lineage>
        <taxon>Eukaryota</taxon>
        <taxon>Viridiplantae</taxon>
        <taxon>Streptophyta</taxon>
        <taxon>Embryophyta</taxon>
        <taxon>Tracheophyta</taxon>
        <taxon>Spermatophyta</taxon>
        <taxon>Magnoliopsida</taxon>
        <taxon>eudicotyledons</taxon>
        <taxon>Gunneridae</taxon>
        <taxon>Pentapetalae</taxon>
        <taxon>asterids</taxon>
        <taxon>campanulids</taxon>
        <taxon>Asterales</taxon>
        <taxon>Asteraceae</taxon>
        <taxon>Asteroideae</taxon>
        <taxon>Heliantheae alliance</taxon>
        <taxon>Heliantheae</taxon>
        <taxon>Ambrosia</taxon>
    </lineage>
</organism>
<dbReference type="GO" id="GO:0070042">
    <property type="term" value="F:rRNA (uridine-N3-)-methyltransferase activity"/>
    <property type="evidence" value="ECO:0007669"/>
    <property type="project" value="InterPro"/>
</dbReference>
<protein>
    <recommendedName>
        <fullName evidence="1">25S rRNA (uridine-N(3))-methyltransferase BMT5-like domain-containing protein</fullName>
    </recommendedName>
</protein>
<dbReference type="SUPFAM" id="SSF53335">
    <property type="entry name" value="S-adenosyl-L-methionine-dependent methyltransferases"/>
    <property type="match status" value="1"/>
</dbReference>